<protein>
    <submittedName>
        <fullName evidence="2">Uncharacterized protein</fullName>
    </submittedName>
</protein>
<keyword evidence="1" id="KW-0812">Transmembrane</keyword>
<feature type="transmembrane region" description="Helical" evidence="1">
    <location>
        <begin position="20"/>
        <end position="42"/>
    </location>
</feature>
<dbReference type="AlphaFoldDB" id="A0A0E9QTA6"/>
<evidence type="ECO:0000313" key="2">
    <source>
        <dbReference type="EMBL" id="JAH19308.1"/>
    </source>
</evidence>
<evidence type="ECO:0000256" key="1">
    <source>
        <dbReference type="SAM" id="Phobius"/>
    </source>
</evidence>
<organism evidence="2">
    <name type="scientific">Anguilla anguilla</name>
    <name type="common">European freshwater eel</name>
    <name type="synonym">Muraena anguilla</name>
    <dbReference type="NCBI Taxonomy" id="7936"/>
    <lineage>
        <taxon>Eukaryota</taxon>
        <taxon>Metazoa</taxon>
        <taxon>Chordata</taxon>
        <taxon>Craniata</taxon>
        <taxon>Vertebrata</taxon>
        <taxon>Euteleostomi</taxon>
        <taxon>Actinopterygii</taxon>
        <taxon>Neopterygii</taxon>
        <taxon>Teleostei</taxon>
        <taxon>Anguilliformes</taxon>
        <taxon>Anguillidae</taxon>
        <taxon>Anguilla</taxon>
    </lineage>
</organism>
<reference evidence="2" key="1">
    <citation type="submission" date="2014-11" db="EMBL/GenBank/DDBJ databases">
        <authorList>
            <person name="Amaro Gonzalez C."/>
        </authorList>
    </citation>
    <scope>NUCLEOTIDE SEQUENCE</scope>
</reference>
<keyword evidence="1" id="KW-0472">Membrane</keyword>
<dbReference type="PROSITE" id="PS51257">
    <property type="entry name" value="PROKAR_LIPOPROTEIN"/>
    <property type="match status" value="1"/>
</dbReference>
<dbReference type="EMBL" id="GBXM01089269">
    <property type="protein sequence ID" value="JAH19308.1"/>
    <property type="molecule type" value="Transcribed_RNA"/>
</dbReference>
<keyword evidence="1" id="KW-1133">Transmembrane helix</keyword>
<name>A0A0E9QTA6_ANGAN</name>
<reference evidence="2" key="2">
    <citation type="journal article" date="2015" name="Fish Shellfish Immunol.">
        <title>Early steps in the European eel (Anguilla anguilla)-Vibrio vulnificus interaction in the gills: Role of the RtxA13 toxin.</title>
        <authorList>
            <person name="Callol A."/>
            <person name="Pajuelo D."/>
            <person name="Ebbesson L."/>
            <person name="Teles M."/>
            <person name="MacKenzie S."/>
            <person name="Amaro C."/>
        </authorList>
    </citation>
    <scope>NUCLEOTIDE SEQUENCE</scope>
</reference>
<accession>A0A0E9QTA6</accession>
<proteinExistence type="predicted"/>
<sequence length="59" mass="6395">MLRKMEVWSHAQCRLHTISVPFVGACVSIACFSVCLGLVWLLGRLDLNSGCVFGLTVGV</sequence>